<feature type="region of interest" description="Disordered" evidence="1">
    <location>
        <begin position="214"/>
        <end position="264"/>
    </location>
</feature>
<feature type="compositionally biased region" description="Polar residues" evidence="1">
    <location>
        <begin position="214"/>
        <end position="235"/>
    </location>
</feature>
<evidence type="ECO:0000256" key="1">
    <source>
        <dbReference type="SAM" id="MobiDB-lite"/>
    </source>
</evidence>
<sequence>MAGEQWSECMNVDGDLLGGFVEYALPVHCYLVMNDSSDLASEVHHQDPSVKAAMGFTVIVRQNDIHKVKENLLYNSNFFLNDDVSSKSTTGKIYSFSNGFLKSPTLNSTPFCHSMDNDSKAILNGINLRLNDIDLKLSFVLELLTSRLPEKPSKEHVTYPRPHETRSINFAGSKEHRQRAERTSTAFALEDTTVAEIAFGNIASSLQLNSSNEKSVQLQQAQDEMLPETSSTSTRPRPVLAGAAGTATANDSEGDEEEVDDYDDELDEDVATTNQDRGMKIIHAESNFPEGAVRRAAEKAARSFQSTQPKVFAWQILRESVTDQELRNVHISLRTFHGETAEHLLSRQLPKIRLVVEATMSYFKWDQLSDENQLTKAKLLLSHLKNNAKVRNWTLREGRPNRISNTMDAVWKRYAALLGQTGLATVGLLPSHISQLNR</sequence>
<feature type="compositionally biased region" description="Acidic residues" evidence="1">
    <location>
        <begin position="252"/>
        <end position="264"/>
    </location>
</feature>
<evidence type="ECO:0000313" key="3">
    <source>
        <dbReference type="WBParaSite" id="sdigi.contig161.g5453.t1"/>
    </source>
</evidence>
<accession>A0A915PHC0</accession>
<organism evidence="2 3">
    <name type="scientific">Setaria digitata</name>
    <dbReference type="NCBI Taxonomy" id="48799"/>
    <lineage>
        <taxon>Eukaryota</taxon>
        <taxon>Metazoa</taxon>
        <taxon>Ecdysozoa</taxon>
        <taxon>Nematoda</taxon>
        <taxon>Chromadorea</taxon>
        <taxon>Rhabditida</taxon>
        <taxon>Spirurina</taxon>
        <taxon>Spiruromorpha</taxon>
        <taxon>Filarioidea</taxon>
        <taxon>Setariidae</taxon>
        <taxon>Setaria</taxon>
    </lineage>
</organism>
<keyword evidence="2" id="KW-1185">Reference proteome</keyword>
<proteinExistence type="predicted"/>
<dbReference type="WBParaSite" id="sdigi.contig161.g5453.t1">
    <property type="protein sequence ID" value="sdigi.contig161.g5453.t1"/>
    <property type="gene ID" value="sdigi.contig161.g5453"/>
</dbReference>
<protein>
    <submittedName>
        <fullName evidence="3">Uncharacterized protein</fullName>
    </submittedName>
</protein>
<dbReference type="Proteomes" id="UP000887581">
    <property type="component" value="Unplaced"/>
</dbReference>
<reference evidence="3" key="1">
    <citation type="submission" date="2022-11" db="UniProtKB">
        <authorList>
            <consortium name="WormBaseParasite"/>
        </authorList>
    </citation>
    <scope>IDENTIFICATION</scope>
</reference>
<name>A0A915PHC0_9BILA</name>
<evidence type="ECO:0000313" key="2">
    <source>
        <dbReference type="Proteomes" id="UP000887581"/>
    </source>
</evidence>
<dbReference type="AlphaFoldDB" id="A0A915PHC0"/>